<evidence type="ECO:0000313" key="2">
    <source>
        <dbReference type="Proteomes" id="UP000094570"/>
    </source>
</evidence>
<dbReference type="AlphaFoldDB" id="A0A1E3G2P6"/>
<accession>A0A1E3G2P6</accession>
<comment type="caution">
    <text evidence="1">The sequence shown here is derived from an EMBL/GenBank/DDBJ whole genome shotgun (WGS) entry which is preliminary data.</text>
</comment>
<evidence type="ECO:0000313" key="1">
    <source>
        <dbReference type="EMBL" id="ODN30442.1"/>
    </source>
</evidence>
<name>A0A1E3G2P6_9BACT</name>
<protein>
    <submittedName>
        <fullName evidence="1">Uncharacterized protein</fullName>
    </submittedName>
</protein>
<keyword evidence="2" id="KW-1185">Reference proteome</keyword>
<proteinExistence type="predicted"/>
<sequence length="88" mass="10167">MDKFDALLSLSISQTIPLNLSQIAFVNLSLQSNTIRELFGKIKANQITLDDKLASIQTISYKLPNEEDRQRKSIRTNQKTYLEYRGYI</sequence>
<gene>
    <name evidence="1" type="ORF">A4H02_05255</name>
</gene>
<organism evidence="1 2">
    <name type="scientific">Fervidobacterium thailandense</name>
    <dbReference type="NCBI Taxonomy" id="1008305"/>
    <lineage>
        <taxon>Bacteria</taxon>
        <taxon>Thermotogati</taxon>
        <taxon>Thermotogota</taxon>
        <taxon>Thermotogae</taxon>
        <taxon>Thermotogales</taxon>
        <taxon>Fervidobacteriaceae</taxon>
        <taxon>Fervidobacterium</taxon>
    </lineage>
</organism>
<dbReference type="Proteomes" id="UP000094570">
    <property type="component" value="Unassembled WGS sequence"/>
</dbReference>
<dbReference type="EMBL" id="LWAF01000006">
    <property type="protein sequence ID" value="ODN30442.1"/>
    <property type="molecule type" value="Genomic_DNA"/>
</dbReference>
<reference evidence="2" key="1">
    <citation type="submission" date="2016-04" db="EMBL/GenBank/DDBJ databases">
        <title>The genome sequence project of a novel Fervidobacterium isolate from a hot spring in Thailand.</title>
        <authorList>
            <person name="Gonzalez J.M."/>
            <person name="Cuecas A."/>
            <person name="Kanoksilapatham W."/>
        </authorList>
    </citation>
    <scope>NUCLEOTIDE SEQUENCE [LARGE SCALE GENOMIC DNA]</scope>
    <source>
        <strain evidence="2">FC2004</strain>
    </source>
</reference>
<dbReference type="STRING" id="1008305.A4H02_05255"/>